<evidence type="ECO:0000259" key="8">
    <source>
        <dbReference type="Pfam" id="PF00892"/>
    </source>
</evidence>
<dbReference type="PANTHER" id="PTHR32322">
    <property type="entry name" value="INNER MEMBRANE TRANSPORTER"/>
    <property type="match status" value="1"/>
</dbReference>
<comment type="caution">
    <text evidence="9">The sequence shown here is derived from an EMBL/GenBank/DDBJ whole genome shotgun (WGS) entry which is preliminary data.</text>
</comment>
<dbReference type="InterPro" id="IPR050638">
    <property type="entry name" value="AA-Vitamin_Transporters"/>
</dbReference>
<feature type="transmembrane region" description="Helical" evidence="7">
    <location>
        <begin position="127"/>
        <end position="146"/>
    </location>
</feature>
<dbReference type="GO" id="GO:0016020">
    <property type="term" value="C:membrane"/>
    <property type="evidence" value="ECO:0007669"/>
    <property type="project" value="UniProtKB-SubCell"/>
</dbReference>
<feature type="domain" description="EamA" evidence="8">
    <location>
        <begin position="155"/>
        <end position="288"/>
    </location>
</feature>
<feature type="domain" description="EamA" evidence="8">
    <location>
        <begin position="18"/>
        <end position="143"/>
    </location>
</feature>
<evidence type="ECO:0000313" key="10">
    <source>
        <dbReference type="Proteomes" id="UP000612893"/>
    </source>
</evidence>
<organism evidence="9 10">
    <name type="scientific">Candidatus Nephthysia bennettiae</name>
    <dbReference type="NCBI Taxonomy" id="3127016"/>
    <lineage>
        <taxon>Bacteria</taxon>
        <taxon>Bacillati</taxon>
        <taxon>Candidatus Dormiibacterota</taxon>
        <taxon>Candidatus Dormibacteria</taxon>
        <taxon>Candidatus Dormibacterales</taxon>
        <taxon>Candidatus Dormibacteraceae</taxon>
        <taxon>Candidatus Nephthysia</taxon>
    </lineage>
</organism>
<accession>A0A934JX58</accession>
<feature type="transmembrane region" description="Helical" evidence="7">
    <location>
        <begin position="216"/>
        <end position="237"/>
    </location>
</feature>
<evidence type="ECO:0000256" key="1">
    <source>
        <dbReference type="ARBA" id="ARBA00004141"/>
    </source>
</evidence>
<feature type="region of interest" description="Disordered" evidence="6">
    <location>
        <begin position="292"/>
        <end position="320"/>
    </location>
</feature>
<dbReference type="SUPFAM" id="SSF103481">
    <property type="entry name" value="Multidrug resistance efflux transporter EmrE"/>
    <property type="match status" value="2"/>
</dbReference>
<dbReference type="RefSeq" id="WP_338199673.1">
    <property type="nucleotide sequence ID" value="NZ_JAEKNR010000061.1"/>
</dbReference>
<feature type="transmembrane region" description="Helical" evidence="7">
    <location>
        <begin position="152"/>
        <end position="172"/>
    </location>
</feature>
<name>A0A934JX58_9BACT</name>
<keyword evidence="10" id="KW-1185">Reference proteome</keyword>
<feature type="transmembrane region" description="Helical" evidence="7">
    <location>
        <begin position="184"/>
        <end position="204"/>
    </location>
</feature>
<evidence type="ECO:0000256" key="7">
    <source>
        <dbReference type="SAM" id="Phobius"/>
    </source>
</evidence>
<comment type="similarity">
    <text evidence="2">Belongs to the EamA transporter family.</text>
</comment>
<keyword evidence="3 7" id="KW-0812">Transmembrane</keyword>
<protein>
    <submittedName>
        <fullName evidence="9">DMT family transporter</fullName>
    </submittedName>
</protein>
<comment type="subcellular location">
    <subcellularLocation>
        <location evidence="1">Membrane</location>
        <topology evidence="1">Multi-pass membrane protein</topology>
    </subcellularLocation>
</comment>
<feature type="transmembrane region" description="Helical" evidence="7">
    <location>
        <begin position="12"/>
        <end position="33"/>
    </location>
</feature>
<gene>
    <name evidence="9" type="ORF">JF922_05095</name>
</gene>
<dbReference type="InterPro" id="IPR000620">
    <property type="entry name" value="EamA_dom"/>
</dbReference>
<feature type="transmembrane region" description="Helical" evidence="7">
    <location>
        <begin position="95"/>
        <end position="115"/>
    </location>
</feature>
<sequence>MPEGRFQNLLPVLGPVVFLVLWSGGFIAVRIGLLDVGPLTFLVVRYLVVLAVLVPLAMAVRPALPAGRSAWGHLAVTALLIQVLYFALINFSLELRTSAAGVALIVSLQPILVALAAPKVTGERVGVARWTGLALGLAGAAAVIVTRGDIRASPLGVLAAVAAACAITAGTLYEQRFGSGRDLLMANLVQYGLAFLALLPLAYALEGLRVHATPRFGLAVAYLAVGNSLISITLLLAMVRRGEAARVSALFFLVPPLAGLMALALLGESIPPVAWVGMGVAAAGVMIATRRQPPSASPARRGRPWNSPAGGTGRSGDEQL</sequence>
<reference evidence="9" key="1">
    <citation type="submission" date="2020-10" db="EMBL/GenBank/DDBJ databases">
        <title>Ca. Dormibacterota MAGs.</title>
        <authorList>
            <person name="Montgomery K."/>
        </authorList>
    </citation>
    <scope>NUCLEOTIDE SEQUENCE [LARGE SCALE GENOMIC DNA]</scope>
    <source>
        <strain evidence="9">SC8812_S17_10</strain>
    </source>
</reference>
<dbReference type="PANTHER" id="PTHR32322:SF2">
    <property type="entry name" value="EAMA DOMAIN-CONTAINING PROTEIN"/>
    <property type="match status" value="1"/>
</dbReference>
<keyword evidence="4 7" id="KW-1133">Transmembrane helix</keyword>
<feature type="transmembrane region" description="Helical" evidence="7">
    <location>
        <begin position="39"/>
        <end position="58"/>
    </location>
</feature>
<evidence type="ECO:0000256" key="6">
    <source>
        <dbReference type="SAM" id="MobiDB-lite"/>
    </source>
</evidence>
<dbReference type="AlphaFoldDB" id="A0A934JX58"/>
<dbReference type="EMBL" id="JAEKNR010000061">
    <property type="protein sequence ID" value="MBJ7597446.1"/>
    <property type="molecule type" value="Genomic_DNA"/>
</dbReference>
<evidence type="ECO:0000256" key="5">
    <source>
        <dbReference type="ARBA" id="ARBA00023136"/>
    </source>
</evidence>
<evidence type="ECO:0000256" key="4">
    <source>
        <dbReference type="ARBA" id="ARBA00022989"/>
    </source>
</evidence>
<keyword evidence="5 7" id="KW-0472">Membrane</keyword>
<evidence type="ECO:0000313" key="9">
    <source>
        <dbReference type="EMBL" id="MBJ7597446.1"/>
    </source>
</evidence>
<dbReference type="Proteomes" id="UP000612893">
    <property type="component" value="Unassembled WGS sequence"/>
</dbReference>
<feature type="transmembrane region" description="Helical" evidence="7">
    <location>
        <begin position="70"/>
        <end position="89"/>
    </location>
</feature>
<dbReference type="Pfam" id="PF00892">
    <property type="entry name" value="EamA"/>
    <property type="match status" value="2"/>
</dbReference>
<dbReference type="InterPro" id="IPR037185">
    <property type="entry name" value="EmrE-like"/>
</dbReference>
<evidence type="ECO:0000256" key="3">
    <source>
        <dbReference type="ARBA" id="ARBA00022692"/>
    </source>
</evidence>
<evidence type="ECO:0000256" key="2">
    <source>
        <dbReference type="ARBA" id="ARBA00007362"/>
    </source>
</evidence>
<proteinExistence type="inferred from homology"/>